<organism evidence="1 2">
    <name type="scientific">Coniochaeta ligniaria NRRL 30616</name>
    <dbReference type="NCBI Taxonomy" id="1408157"/>
    <lineage>
        <taxon>Eukaryota</taxon>
        <taxon>Fungi</taxon>
        <taxon>Dikarya</taxon>
        <taxon>Ascomycota</taxon>
        <taxon>Pezizomycotina</taxon>
        <taxon>Sordariomycetes</taxon>
        <taxon>Sordariomycetidae</taxon>
        <taxon>Coniochaetales</taxon>
        <taxon>Coniochaetaceae</taxon>
        <taxon>Coniochaeta</taxon>
    </lineage>
</organism>
<gene>
    <name evidence="1" type="ORF">CONLIGDRAFT_675833</name>
</gene>
<evidence type="ECO:0000313" key="1">
    <source>
        <dbReference type="EMBL" id="OIW34881.1"/>
    </source>
</evidence>
<dbReference type="OrthoDB" id="10606777at2759"/>
<protein>
    <submittedName>
        <fullName evidence="1">Uncharacterized protein</fullName>
    </submittedName>
</protein>
<keyword evidence="2" id="KW-1185">Reference proteome</keyword>
<evidence type="ECO:0000313" key="2">
    <source>
        <dbReference type="Proteomes" id="UP000182658"/>
    </source>
</evidence>
<reference evidence="1 2" key="1">
    <citation type="submission" date="2016-10" db="EMBL/GenBank/DDBJ databases">
        <title>Draft genome sequence of Coniochaeta ligniaria NRRL30616, a lignocellulolytic fungus for bioabatement of inhibitors in plant biomass hydrolysates.</title>
        <authorList>
            <consortium name="DOE Joint Genome Institute"/>
            <person name="Jimenez D.J."/>
            <person name="Hector R.E."/>
            <person name="Riley R."/>
            <person name="Sun H."/>
            <person name="Grigoriev I.V."/>
            <person name="Van Elsas J.D."/>
            <person name="Nichols N.N."/>
        </authorList>
    </citation>
    <scope>NUCLEOTIDE SEQUENCE [LARGE SCALE GENOMIC DNA]</scope>
    <source>
        <strain evidence="1 2">NRRL 30616</strain>
    </source>
</reference>
<sequence length="109" mass="12464">MSSLPAVEEFLLAITPHPYHQTFTAFSRLHTLTPHTREMGGLSCVYVKMNNMLFCRSHECVCRLPPLLNRDYEKCKKAVEMGLAAEAAEKAQEITQTNPKLKKWAKKKE</sequence>
<dbReference type="Proteomes" id="UP000182658">
    <property type="component" value="Unassembled WGS sequence"/>
</dbReference>
<dbReference type="InParanoid" id="A0A1J7JNA2"/>
<dbReference type="EMBL" id="KV875093">
    <property type="protein sequence ID" value="OIW34881.1"/>
    <property type="molecule type" value="Genomic_DNA"/>
</dbReference>
<dbReference type="AlphaFoldDB" id="A0A1J7JNA2"/>
<proteinExistence type="predicted"/>
<accession>A0A1J7JNA2</accession>
<name>A0A1J7JNA2_9PEZI</name>